<gene>
    <name evidence="6" type="ORF">EPD65_02920</name>
</gene>
<evidence type="ECO:0000259" key="5">
    <source>
        <dbReference type="SMART" id="SM00849"/>
    </source>
</evidence>
<dbReference type="EMBL" id="SJZJ01000003">
    <property type="protein sequence ID" value="TCJ30539.1"/>
    <property type="molecule type" value="Genomic_DNA"/>
</dbReference>
<dbReference type="RefSeq" id="WP_131581664.1">
    <property type="nucleotide sequence ID" value="NZ_SJZJ01000003.1"/>
</dbReference>
<keyword evidence="7" id="KW-1185">Reference proteome</keyword>
<evidence type="ECO:0000256" key="4">
    <source>
        <dbReference type="ARBA" id="ARBA00022833"/>
    </source>
</evidence>
<feature type="domain" description="Metallo-beta-lactamase" evidence="5">
    <location>
        <begin position="29"/>
        <end position="247"/>
    </location>
</feature>
<dbReference type="OrthoDB" id="3196337at2"/>
<dbReference type="SUPFAM" id="SSF56281">
    <property type="entry name" value="Metallo-hydrolase/oxidoreductase"/>
    <property type="match status" value="1"/>
</dbReference>
<dbReference type="CDD" id="cd07742">
    <property type="entry name" value="metallo-hydrolase-like_MBL-fold"/>
    <property type="match status" value="1"/>
</dbReference>
<protein>
    <submittedName>
        <fullName evidence="6">MBL fold metallo-hydrolase</fullName>
    </submittedName>
</protein>
<reference evidence="6 7" key="1">
    <citation type="submission" date="2019-03" db="EMBL/GenBank/DDBJ databases">
        <authorList>
            <person name="Kim M.K.M."/>
        </authorList>
    </citation>
    <scope>NUCLEOTIDE SEQUENCE [LARGE SCALE GENOMIC DNA]</scope>
    <source>
        <strain evidence="6 7">18JY15-6</strain>
    </source>
</reference>
<evidence type="ECO:0000256" key="3">
    <source>
        <dbReference type="ARBA" id="ARBA00022801"/>
    </source>
</evidence>
<dbReference type="Gene3D" id="3.60.15.10">
    <property type="entry name" value="Ribonuclease Z/Hydroxyacylglutathione hydrolase-like"/>
    <property type="match status" value="1"/>
</dbReference>
<dbReference type="GO" id="GO:0046872">
    <property type="term" value="F:metal ion binding"/>
    <property type="evidence" value="ECO:0007669"/>
    <property type="project" value="UniProtKB-KW"/>
</dbReference>
<dbReference type="PANTHER" id="PTHR42978:SF3">
    <property type="entry name" value="BLR3078 PROTEIN"/>
    <property type="match status" value="1"/>
</dbReference>
<dbReference type="InterPro" id="IPR051013">
    <property type="entry name" value="MBL_superfamily_lactonases"/>
</dbReference>
<evidence type="ECO:0000313" key="6">
    <source>
        <dbReference type="EMBL" id="TCJ30539.1"/>
    </source>
</evidence>
<dbReference type="InterPro" id="IPR001279">
    <property type="entry name" value="Metallo-B-lactamas"/>
</dbReference>
<keyword evidence="4" id="KW-0862">Zinc</keyword>
<evidence type="ECO:0000313" key="7">
    <source>
        <dbReference type="Proteomes" id="UP000295453"/>
    </source>
</evidence>
<organism evidence="6 7">
    <name type="scientific">Nocardioides jejuensis</name>
    <dbReference type="NCBI Taxonomy" id="2502782"/>
    <lineage>
        <taxon>Bacteria</taxon>
        <taxon>Bacillati</taxon>
        <taxon>Actinomycetota</taxon>
        <taxon>Actinomycetes</taxon>
        <taxon>Propionibacteriales</taxon>
        <taxon>Nocardioidaceae</taxon>
        <taxon>Nocardioides</taxon>
    </lineage>
</organism>
<dbReference type="Proteomes" id="UP000295453">
    <property type="component" value="Unassembled WGS sequence"/>
</dbReference>
<comment type="similarity">
    <text evidence="1">Belongs to the metallo-beta-lactamase superfamily.</text>
</comment>
<dbReference type="PANTHER" id="PTHR42978">
    <property type="entry name" value="QUORUM-QUENCHING LACTONASE YTNP-RELATED-RELATED"/>
    <property type="match status" value="1"/>
</dbReference>
<dbReference type="InterPro" id="IPR036866">
    <property type="entry name" value="RibonucZ/Hydroxyglut_hydro"/>
</dbReference>
<proteinExistence type="inferred from homology"/>
<dbReference type="SMART" id="SM00849">
    <property type="entry name" value="Lactamase_B"/>
    <property type="match status" value="1"/>
</dbReference>
<keyword evidence="2" id="KW-0479">Metal-binding</keyword>
<evidence type="ECO:0000256" key="1">
    <source>
        <dbReference type="ARBA" id="ARBA00007749"/>
    </source>
</evidence>
<accession>A0A4R1CH95</accession>
<keyword evidence="3 6" id="KW-0378">Hydrolase</keyword>
<comment type="caution">
    <text evidence="6">The sequence shown here is derived from an EMBL/GenBank/DDBJ whole genome shotgun (WGS) entry which is preliminary data.</text>
</comment>
<dbReference type="GO" id="GO:0016787">
    <property type="term" value="F:hydrolase activity"/>
    <property type="evidence" value="ECO:0007669"/>
    <property type="project" value="UniProtKB-KW"/>
</dbReference>
<dbReference type="AlphaFoldDB" id="A0A4R1CH95"/>
<sequence length="265" mass="29426">MTTRIHHLDCGTMHPLGAPGGRLMPRRMVAHCLLVERPEGLVLVDAGFGTGDLADKKRLGRPFLSLVRPDLAPEQTARAQVADLGFTVEDVTDVVLTHMDVDHAGGLGDFPHARIHVAAEEHRAAMDPATLLEKRRYIQGQWAHGPQWQLHEAGGDDWFGFSGVRALGDDVVLIPLRGHTRGHSGVAVRTPEGGWLLHAGDSYFWHGELERPPAYNYGLVGFQKLMAVHEKERRTNQERLRELRAGHPEVTIFSAHDETEFNHLA</sequence>
<name>A0A4R1CH95_9ACTN</name>
<dbReference type="Pfam" id="PF00753">
    <property type="entry name" value="Lactamase_B"/>
    <property type="match status" value="1"/>
</dbReference>
<evidence type="ECO:0000256" key="2">
    <source>
        <dbReference type="ARBA" id="ARBA00022723"/>
    </source>
</evidence>